<accession>A0A2V1JLD0</accession>
<feature type="chain" id="PRO_5016144657" description="DUF5050 domain-containing protein" evidence="1">
    <location>
        <begin position="22"/>
        <end position="482"/>
    </location>
</feature>
<dbReference type="OrthoDB" id="1651522at2"/>
<dbReference type="EMBL" id="JRFU01000213">
    <property type="protein sequence ID" value="PWE85387.1"/>
    <property type="molecule type" value="Genomic_DNA"/>
</dbReference>
<keyword evidence="1" id="KW-0732">Signal</keyword>
<evidence type="ECO:0000313" key="3">
    <source>
        <dbReference type="Proteomes" id="UP000245288"/>
    </source>
</evidence>
<dbReference type="RefSeq" id="WP_109216904.1">
    <property type="nucleotide sequence ID" value="NZ_JRFU01000213.1"/>
</dbReference>
<gene>
    <name evidence="2" type="ORF">LG34_16340</name>
</gene>
<organism evidence="2 3">
    <name type="scientific">Eubacterium ramulus</name>
    <dbReference type="NCBI Taxonomy" id="39490"/>
    <lineage>
        <taxon>Bacteria</taxon>
        <taxon>Bacillati</taxon>
        <taxon>Bacillota</taxon>
        <taxon>Clostridia</taxon>
        <taxon>Eubacteriales</taxon>
        <taxon>Eubacteriaceae</taxon>
        <taxon>Eubacterium</taxon>
    </lineage>
</organism>
<dbReference type="Proteomes" id="UP000245288">
    <property type="component" value="Unassembled WGS sequence"/>
</dbReference>
<dbReference type="SUPFAM" id="SSF75011">
    <property type="entry name" value="3-carboxy-cis,cis-mucoante lactonizing enzyme"/>
    <property type="match status" value="1"/>
</dbReference>
<feature type="signal peptide" evidence="1">
    <location>
        <begin position="1"/>
        <end position="21"/>
    </location>
</feature>
<evidence type="ECO:0008006" key="4">
    <source>
        <dbReference type="Google" id="ProtNLM"/>
    </source>
</evidence>
<evidence type="ECO:0000256" key="1">
    <source>
        <dbReference type="SAM" id="SignalP"/>
    </source>
</evidence>
<sequence length="482" mass="53238">MKKIFAVLMSLVLGGSLCACGNGVQTLGENTGKESSGSSVSEEQAVAGGIMKKQSTQEQSSKGQAVEGLQILNDSDHLANCYTKDGYYYLTKDATELEDGTWGTHLMYMDFATKQEVYLCSNAGCKHNTADCPSVFLMNEFPLYASGIFVYGHKLYVLSKESDNEGSVTQDLVVSSDDAAVETEAAKAVLYEMNLDGTNRQKVFTFDAGLTVEDVVLGDESGLYFVTKKLSNTMGEGNNSVTTSTDRKLVFWNKSTQKAEDICSLNYEDGINWKIIGCMDNALVLSGTDYGKALTTDDYTKSDDDWNNMYKNSSEVVATLDLNTKTLDEKYRMDNATLHSIAVMDGTLYVSNSETGEIKTINLTTKEEKVLCTLAQNYIMSTFAHVLCCDTWNDENDRTYYFVNTDTGEVQHSSLVNQALGWNLEFKAEVGSQILVIYDYEYTPLGDNSYDITQYKYALIDKSDLYAGNAKYEPILMVGKGC</sequence>
<reference evidence="2 3" key="1">
    <citation type="submission" date="2014-09" db="EMBL/GenBank/DDBJ databases">
        <title>Butyrate-producing bacteria isolated from human gut.</title>
        <authorList>
            <person name="Zhang Q."/>
            <person name="Zhao L."/>
        </authorList>
    </citation>
    <scope>NUCLEOTIDE SEQUENCE [LARGE SCALE GENOMIC DNA]</scope>
    <source>
        <strain evidence="2 3">21</strain>
    </source>
</reference>
<dbReference type="AlphaFoldDB" id="A0A2V1JLD0"/>
<name>A0A2V1JLD0_EUBRA</name>
<dbReference type="PROSITE" id="PS51257">
    <property type="entry name" value="PROKAR_LIPOPROTEIN"/>
    <property type="match status" value="1"/>
</dbReference>
<protein>
    <recommendedName>
        <fullName evidence="4">DUF5050 domain-containing protein</fullName>
    </recommendedName>
</protein>
<proteinExistence type="predicted"/>
<keyword evidence="3" id="KW-1185">Reference proteome</keyword>
<comment type="caution">
    <text evidence="2">The sequence shown here is derived from an EMBL/GenBank/DDBJ whole genome shotgun (WGS) entry which is preliminary data.</text>
</comment>
<evidence type="ECO:0000313" key="2">
    <source>
        <dbReference type="EMBL" id="PWE85387.1"/>
    </source>
</evidence>